<reference evidence="2" key="1">
    <citation type="submission" date="2020-09" db="EMBL/GenBank/DDBJ databases">
        <title>Genome-Enabled Discovery of Anthraquinone Biosynthesis in Senna tora.</title>
        <authorList>
            <person name="Kang S.-H."/>
            <person name="Pandey R.P."/>
            <person name="Lee C.-M."/>
            <person name="Sim J.-S."/>
            <person name="Jeong J.-T."/>
            <person name="Choi B.-S."/>
            <person name="Jung M."/>
            <person name="Ginzburg D."/>
            <person name="Zhao K."/>
            <person name="Won S.Y."/>
            <person name="Oh T.-J."/>
            <person name="Yu Y."/>
            <person name="Kim N.-H."/>
            <person name="Lee O.R."/>
            <person name="Lee T.-H."/>
            <person name="Bashyal P."/>
            <person name="Kim T.-S."/>
            <person name="Lee W.-H."/>
            <person name="Kawkins C."/>
            <person name="Kim C.-K."/>
            <person name="Kim J.S."/>
            <person name="Ahn B.O."/>
            <person name="Rhee S.Y."/>
            <person name="Sohng J.K."/>
        </authorList>
    </citation>
    <scope>NUCLEOTIDE SEQUENCE</scope>
    <source>
        <tissue evidence="2">Leaf</tissue>
    </source>
</reference>
<evidence type="ECO:0000313" key="3">
    <source>
        <dbReference type="Proteomes" id="UP000634136"/>
    </source>
</evidence>
<feature type="compositionally biased region" description="Basic and acidic residues" evidence="1">
    <location>
        <begin position="38"/>
        <end position="54"/>
    </location>
</feature>
<proteinExistence type="predicted"/>
<name>A0A834T3N5_9FABA</name>
<organism evidence="2 3">
    <name type="scientific">Senna tora</name>
    <dbReference type="NCBI Taxonomy" id="362788"/>
    <lineage>
        <taxon>Eukaryota</taxon>
        <taxon>Viridiplantae</taxon>
        <taxon>Streptophyta</taxon>
        <taxon>Embryophyta</taxon>
        <taxon>Tracheophyta</taxon>
        <taxon>Spermatophyta</taxon>
        <taxon>Magnoliopsida</taxon>
        <taxon>eudicotyledons</taxon>
        <taxon>Gunneridae</taxon>
        <taxon>Pentapetalae</taxon>
        <taxon>rosids</taxon>
        <taxon>fabids</taxon>
        <taxon>Fabales</taxon>
        <taxon>Fabaceae</taxon>
        <taxon>Caesalpinioideae</taxon>
        <taxon>Cassia clade</taxon>
        <taxon>Senna</taxon>
    </lineage>
</organism>
<comment type="caution">
    <text evidence="2">The sequence shown here is derived from an EMBL/GenBank/DDBJ whole genome shotgun (WGS) entry which is preliminary data.</text>
</comment>
<dbReference type="AlphaFoldDB" id="A0A834T3N5"/>
<evidence type="ECO:0000256" key="1">
    <source>
        <dbReference type="SAM" id="MobiDB-lite"/>
    </source>
</evidence>
<gene>
    <name evidence="2" type="ORF">G2W53_034607</name>
</gene>
<feature type="region of interest" description="Disordered" evidence="1">
    <location>
        <begin position="38"/>
        <end position="61"/>
    </location>
</feature>
<sequence>MRHLGYWSRLMKESEEGKRVWSDKRNGNKRKMYERYKTHQEARKKEQLEAHQLFDQHTIAG</sequence>
<accession>A0A834T3N5</accession>
<dbReference type="Proteomes" id="UP000634136">
    <property type="component" value="Unassembled WGS sequence"/>
</dbReference>
<evidence type="ECO:0000313" key="2">
    <source>
        <dbReference type="EMBL" id="KAF7813631.1"/>
    </source>
</evidence>
<keyword evidence="3" id="KW-1185">Reference proteome</keyword>
<protein>
    <submittedName>
        <fullName evidence="2">Uncharacterized protein</fullName>
    </submittedName>
</protein>
<dbReference type="EMBL" id="JAAIUW010000010">
    <property type="protein sequence ID" value="KAF7813631.1"/>
    <property type="molecule type" value="Genomic_DNA"/>
</dbReference>